<reference evidence="2 3" key="1">
    <citation type="submission" date="2020-02" db="EMBL/GenBank/DDBJ databases">
        <title>Comparative genome analysis reveals the metabolism and evolution of the thermophilic archaeal genus Metallosphaera.</title>
        <authorList>
            <person name="Jiang C."/>
        </authorList>
    </citation>
    <scope>NUCLEOTIDE SEQUENCE [LARGE SCALE GENOMIC DNA]</scope>
    <source>
        <strain evidence="2 3">Ric-A</strain>
    </source>
</reference>
<feature type="transmembrane region" description="Helical" evidence="1">
    <location>
        <begin position="222"/>
        <end position="244"/>
    </location>
</feature>
<evidence type="ECO:0000256" key="1">
    <source>
        <dbReference type="SAM" id="Phobius"/>
    </source>
</evidence>
<dbReference type="AlphaFoldDB" id="A0A6N0NVY6"/>
<feature type="transmembrane region" description="Helical" evidence="1">
    <location>
        <begin position="345"/>
        <end position="364"/>
    </location>
</feature>
<feature type="transmembrane region" description="Helical" evidence="1">
    <location>
        <begin position="74"/>
        <end position="95"/>
    </location>
</feature>
<proteinExistence type="predicted"/>
<dbReference type="PANTHER" id="PTHR23520">
    <property type="entry name" value="TRANSPORTER, PUTATIVE (AFU_ORTHOLOGUE AFUA_3G04000)-RELATED"/>
    <property type="match status" value="1"/>
</dbReference>
<dbReference type="SUPFAM" id="SSF103473">
    <property type="entry name" value="MFS general substrate transporter"/>
    <property type="match status" value="1"/>
</dbReference>
<organism evidence="2 3">
    <name type="scientific">Metallosphaera tengchongensis</name>
    <dbReference type="NCBI Taxonomy" id="1532350"/>
    <lineage>
        <taxon>Archaea</taxon>
        <taxon>Thermoproteota</taxon>
        <taxon>Thermoprotei</taxon>
        <taxon>Sulfolobales</taxon>
        <taxon>Sulfolobaceae</taxon>
        <taxon>Metallosphaera</taxon>
    </lineage>
</organism>
<accession>A0A6N0NVY6</accession>
<dbReference type="EMBL" id="CP049074">
    <property type="protein sequence ID" value="QKR00912.1"/>
    <property type="molecule type" value="Genomic_DNA"/>
</dbReference>
<dbReference type="Pfam" id="PF07690">
    <property type="entry name" value="MFS_1"/>
    <property type="match status" value="1"/>
</dbReference>
<protein>
    <submittedName>
        <fullName evidence="2">MFS transporter</fullName>
    </submittedName>
</protein>
<feature type="transmembrane region" description="Helical" evidence="1">
    <location>
        <begin position="51"/>
        <end position="68"/>
    </location>
</feature>
<feature type="transmembrane region" description="Helical" evidence="1">
    <location>
        <begin position="116"/>
        <end position="137"/>
    </location>
</feature>
<keyword evidence="3" id="KW-1185">Reference proteome</keyword>
<keyword evidence="1" id="KW-0812">Transmembrane</keyword>
<dbReference type="InterPro" id="IPR011701">
    <property type="entry name" value="MFS"/>
</dbReference>
<dbReference type="InterPro" id="IPR036259">
    <property type="entry name" value="MFS_trans_sf"/>
</dbReference>
<keyword evidence="1" id="KW-1133">Transmembrane helix</keyword>
<feature type="transmembrane region" description="Helical" evidence="1">
    <location>
        <begin position="149"/>
        <end position="170"/>
    </location>
</feature>
<dbReference type="Proteomes" id="UP000509301">
    <property type="component" value="Chromosome"/>
</dbReference>
<feature type="transmembrane region" description="Helical" evidence="1">
    <location>
        <begin position="265"/>
        <end position="285"/>
    </location>
</feature>
<dbReference type="Gene3D" id="1.20.1250.20">
    <property type="entry name" value="MFS general substrate transporter like domains"/>
    <property type="match status" value="1"/>
</dbReference>
<evidence type="ECO:0000313" key="2">
    <source>
        <dbReference type="EMBL" id="QKR00912.1"/>
    </source>
</evidence>
<feature type="transmembrane region" description="Helical" evidence="1">
    <location>
        <begin position="20"/>
        <end position="39"/>
    </location>
</feature>
<dbReference type="PANTHER" id="PTHR23520:SF5">
    <property type="entry name" value="TRANSPORTER, PUTATIVE (AFU_ORTHOLOGUE AFUA_3G04000)-RELATED"/>
    <property type="match status" value="1"/>
</dbReference>
<name>A0A6N0NVY6_9CREN</name>
<feature type="transmembrane region" description="Helical" evidence="1">
    <location>
        <begin position="190"/>
        <end position="216"/>
    </location>
</feature>
<dbReference type="OrthoDB" id="56622at2157"/>
<dbReference type="GO" id="GO:0022857">
    <property type="term" value="F:transmembrane transporter activity"/>
    <property type="evidence" value="ECO:0007669"/>
    <property type="project" value="InterPro"/>
</dbReference>
<gene>
    <name evidence="2" type="ORF">GWK48_00620</name>
</gene>
<sequence length="381" mass="40032">MFVTVSSSLYLSALGLPPALIGLVFLGMTAYIAGFSLGLGMLGDRVGYKKSLILGDLIPALGLALLVSTRDLLIVIPSMIVTGLGGTAGGARGAFSPGLTAIVARNWRGEEERVEKMGKLTSVAALSGMGGGLLLAFHDYLPFGNLNDYRFLFGVASLLLLASSLFVLRVEEKRGEKKSTRFMKRSSLNYISKVIASNVLSGAGIGLAIPLLPLWFSLRFHATPLVIGITFSLASVSTALGSYLATLTKGSPLKLASMTRIINGVLLMGMALSPFLVLASVLYIVRGLNAGLGMPNRTAVNVRGISEEDFGTASSLQGVATRLSQTSSGLSGYIMEFGVDLPLEIGGFVQLLGGITYFALLRGGQGGSKPREMRQQSDSKL</sequence>
<evidence type="ECO:0000313" key="3">
    <source>
        <dbReference type="Proteomes" id="UP000509301"/>
    </source>
</evidence>
<keyword evidence="1" id="KW-0472">Membrane</keyword>
<dbReference type="KEGG" id="mten:GWK48_00620"/>